<dbReference type="OrthoDB" id="1927559at2759"/>
<feature type="compositionally biased region" description="Low complexity" evidence="5">
    <location>
        <begin position="123"/>
        <end position="135"/>
    </location>
</feature>
<dbReference type="InterPro" id="IPR025265">
    <property type="entry name" value="WPP_dom"/>
</dbReference>
<dbReference type="Proteomes" id="UP000015453">
    <property type="component" value="Unassembled WGS sequence"/>
</dbReference>
<dbReference type="PANTHER" id="PTHR34362:SF1">
    <property type="entry name" value="WPP DOMAIN-CONTAINING PROTEIN 1-RELATED"/>
    <property type="match status" value="1"/>
</dbReference>
<accession>S8C9L4</accession>
<evidence type="ECO:0000256" key="2">
    <source>
        <dbReference type="ARBA" id="ARBA00004496"/>
    </source>
</evidence>
<dbReference type="GO" id="GO:0005737">
    <property type="term" value="C:cytoplasm"/>
    <property type="evidence" value="ECO:0007669"/>
    <property type="project" value="UniProtKB-SubCell"/>
</dbReference>
<dbReference type="GO" id="GO:0005634">
    <property type="term" value="C:nucleus"/>
    <property type="evidence" value="ECO:0007669"/>
    <property type="project" value="UniProtKB-SubCell"/>
</dbReference>
<reference evidence="7 8" key="1">
    <citation type="journal article" date="2013" name="BMC Genomics">
        <title>The miniature genome of a carnivorous plant Genlisea aurea contains a low number of genes and short non-coding sequences.</title>
        <authorList>
            <person name="Leushkin E.V."/>
            <person name="Sutormin R.A."/>
            <person name="Nabieva E.R."/>
            <person name="Penin A.A."/>
            <person name="Kondrashov A.S."/>
            <person name="Logacheva M.D."/>
        </authorList>
    </citation>
    <scope>NUCLEOTIDE SEQUENCE [LARGE SCALE GENOMIC DNA]</scope>
</reference>
<feature type="domain" description="WPP" evidence="6">
    <location>
        <begin position="31"/>
        <end position="121"/>
    </location>
</feature>
<comment type="subcellular location">
    <subcellularLocation>
        <location evidence="2">Cytoplasm</location>
    </subcellularLocation>
    <subcellularLocation>
        <location evidence="1">Nucleus</location>
    </subcellularLocation>
</comment>
<dbReference type="EMBL" id="AUSU01007114">
    <property type="protein sequence ID" value="EPS61051.1"/>
    <property type="molecule type" value="Genomic_DNA"/>
</dbReference>
<proteinExistence type="predicted"/>
<evidence type="ECO:0000313" key="7">
    <source>
        <dbReference type="EMBL" id="EPS61051.1"/>
    </source>
</evidence>
<evidence type="ECO:0000256" key="3">
    <source>
        <dbReference type="ARBA" id="ARBA00022490"/>
    </source>
</evidence>
<dbReference type="Pfam" id="PF13943">
    <property type="entry name" value="WPP"/>
    <property type="match status" value="1"/>
</dbReference>
<comment type="caution">
    <text evidence="7">The sequence shown here is derived from an EMBL/GenBank/DDBJ whole genome shotgun (WGS) entry which is preliminary data.</text>
</comment>
<evidence type="ECO:0000259" key="6">
    <source>
        <dbReference type="Pfam" id="PF13943"/>
    </source>
</evidence>
<keyword evidence="4" id="KW-0539">Nucleus</keyword>
<name>S8C9L4_9LAMI</name>
<protein>
    <recommendedName>
        <fullName evidence="6">WPP domain-containing protein</fullName>
    </recommendedName>
</protein>
<feature type="non-terminal residue" evidence="7">
    <location>
        <position position="1"/>
    </location>
</feature>
<gene>
    <name evidence="7" type="ORF">M569_13748</name>
</gene>
<dbReference type="GO" id="GO:0048527">
    <property type="term" value="P:lateral root development"/>
    <property type="evidence" value="ECO:0007669"/>
    <property type="project" value="InterPro"/>
</dbReference>
<evidence type="ECO:0000256" key="5">
    <source>
        <dbReference type="SAM" id="MobiDB-lite"/>
    </source>
</evidence>
<feature type="region of interest" description="Disordered" evidence="5">
    <location>
        <begin position="114"/>
        <end position="161"/>
    </location>
</feature>
<dbReference type="Gene3D" id="1.10.246.200">
    <property type="entry name" value="WPP domain"/>
    <property type="match status" value="1"/>
</dbReference>
<evidence type="ECO:0000256" key="1">
    <source>
        <dbReference type="ARBA" id="ARBA00004123"/>
    </source>
</evidence>
<evidence type="ECO:0000256" key="4">
    <source>
        <dbReference type="ARBA" id="ARBA00023242"/>
    </source>
</evidence>
<evidence type="ECO:0000313" key="8">
    <source>
        <dbReference type="Proteomes" id="UP000015453"/>
    </source>
</evidence>
<dbReference type="InterPro" id="IPR038214">
    <property type="entry name" value="WPP_sf"/>
</dbReference>
<keyword evidence="8" id="KW-1185">Reference proteome</keyword>
<dbReference type="AlphaFoldDB" id="S8C9L4"/>
<organism evidence="7 8">
    <name type="scientific">Genlisea aurea</name>
    <dbReference type="NCBI Taxonomy" id="192259"/>
    <lineage>
        <taxon>Eukaryota</taxon>
        <taxon>Viridiplantae</taxon>
        <taxon>Streptophyta</taxon>
        <taxon>Embryophyta</taxon>
        <taxon>Tracheophyta</taxon>
        <taxon>Spermatophyta</taxon>
        <taxon>Magnoliopsida</taxon>
        <taxon>eudicotyledons</taxon>
        <taxon>Gunneridae</taxon>
        <taxon>Pentapetalae</taxon>
        <taxon>asterids</taxon>
        <taxon>lamiids</taxon>
        <taxon>Lamiales</taxon>
        <taxon>Lentibulariaceae</taxon>
        <taxon>Genlisea</taxon>
    </lineage>
</organism>
<keyword evidence="3" id="KW-0963">Cytoplasm</keyword>
<sequence>PKRTAMAESEQVSLQSDVSPALAASKFSSVSFSIWPPTEKTRDAVRKRLIETLSSPSLLSKRYGLLPHDEAADVSKRIEEEAFESAGGSSKTDDDGIEILHIYSKEISKRMLETVKSRSGGSAATEGAAAATEAVAKAEEEDAGSSAPPQSEKTESVAGDE</sequence>
<dbReference type="GO" id="GO:0000278">
    <property type="term" value="P:mitotic cell cycle"/>
    <property type="evidence" value="ECO:0007669"/>
    <property type="project" value="InterPro"/>
</dbReference>
<dbReference type="PANTHER" id="PTHR34362">
    <property type="entry name" value="WPP DOMAIN-CONTAINING PROTEIN 1-RELATED"/>
    <property type="match status" value="1"/>
</dbReference>
<dbReference type="InterPro" id="IPR044692">
    <property type="entry name" value="WPP1/2/3"/>
</dbReference>